<proteinExistence type="predicted"/>
<dbReference type="AlphaFoldDB" id="A0A438CCY5"/>
<evidence type="ECO:0000313" key="2">
    <source>
        <dbReference type="EMBL" id="RVW21019.1"/>
    </source>
</evidence>
<sequence length="216" mass="24325">MKEDRVTAKKRVKRVAVSADANMEREKGTLDQDEDVEQERFMDSRMYMQATQGHIGDFILILHSISSEKELQHSEILSQVSSSMDSVSSGNHELAMYIVGVCPDLIKRKNSKGDTALHIAARKRDLSFVKIVMDSCPSGNGASRDVEKAEHSLLRIIDPQVSYYLTKEGKSPLYLATEANYFHVVDATGKSEVEERMGEQRPQSQPSSKCCHFRKE</sequence>
<name>A0A438CCY5_VITVI</name>
<dbReference type="InterPro" id="IPR002110">
    <property type="entry name" value="Ankyrin_rpt"/>
</dbReference>
<reference evidence="2 3" key="1">
    <citation type="journal article" date="2018" name="PLoS Genet.">
        <title>Population sequencing reveals clonal diversity and ancestral inbreeding in the grapevine cultivar Chardonnay.</title>
        <authorList>
            <person name="Roach M.J."/>
            <person name="Johnson D.L."/>
            <person name="Bohlmann J."/>
            <person name="van Vuuren H.J."/>
            <person name="Jones S.J."/>
            <person name="Pretorius I.S."/>
            <person name="Schmidt S.A."/>
            <person name="Borneman A.R."/>
        </authorList>
    </citation>
    <scope>NUCLEOTIDE SEQUENCE [LARGE SCALE GENOMIC DNA]</scope>
    <source>
        <strain evidence="3">cv. Chardonnay</strain>
        <tissue evidence="2">Leaf</tissue>
    </source>
</reference>
<dbReference type="Proteomes" id="UP000288805">
    <property type="component" value="Unassembled WGS sequence"/>
</dbReference>
<dbReference type="Gene3D" id="1.25.40.20">
    <property type="entry name" value="Ankyrin repeat-containing domain"/>
    <property type="match status" value="1"/>
</dbReference>
<accession>A0A438CCY5</accession>
<dbReference type="SUPFAM" id="SSF48403">
    <property type="entry name" value="Ankyrin repeat"/>
    <property type="match status" value="1"/>
</dbReference>
<dbReference type="EMBL" id="QGNW01002320">
    <property type="protein sequence ID" value="RVW21019.1"/>
    <property type="molecule type" value="Genomic_DNA"/>
</dbReference>
<dbReference type="InterPro" id="IPR036770">
    <property type="entry name" value="Ankyrin_rpt-contain_sf"/>
</dbReference>
<organism evidence="2 3">
    <name type="scientific">Vitis vinifera</name>
    <name type="common">Grape</name>
    <dbReference type="NCBI Taxonomy" id="29760"/>
    <lineage>
        <taxon>Eukaryota</taxon>
        <taxon>Viridiplantae</taxon>
        <taxon>Streptophyta</taxon>
        <taxon>Embryophyta</taxon>
        <taxon>Tracheophyta</taxon>
        <taxon>Spermatophyta</taxon>
        <taxon>Magnoliopsida</taxon>
        <taxon>eudicotyledons</taxon>
        <taxon>Gunneridae</taxon>
        <taxon>Pentapetalae</taxon>
        <taxon>rosids</taxon>
        <taxon>Vitales</taxon>
        <taxon>Vitaceae</taxon>
        <taxon>Viteae</taxon>
        <taxon>Vitis</taxon>
    </lineage>
</organism>
<feature type="region of interest" description="Disordered" evidence="1">
    <location>
        <begin position="192"/>
        <end position="216"/>
    </location>
</feature>
<evidence type="ECO:0000313" key="3">
    <source>
        <dbReference type="Proteomes" id="UP000288805"/>
    </source>
</evidence>
<dbReference type="Pfam" id="PF12796">
    <property type="entry name" value="Ank_2"/>
    <property type="match status" value="1"/>
</dbReference>
<evidence type="ECO:0000256" key="1">
    <source>
        <dbReference type="SAM" id="MobiDB-lite"/>
    </source>
</evidence>
<gene>
    <name evidence="2" type="ORF">CK203_111430</name>
</gene>
<protein>
    <submittedName>
        <fullName evidence="2">Uncharacterized protein</fullName>
    </submittedName>
</protein>
<comment type="caution">
    <text evidence="2">The sequence shown here is derived from an EMBL/GenBank/DDBJ whole genome shotgun (WGS) entry which is preliminary data.</text>
</comment>